<proteinExistence type="predicted"/>
<dbReference type="CDD" id="cd00519">
    <property type="entry name" value="Lipase_3"/>
    <property type="match status" value="1"/>
</dbReference>
<dbReference type="GO" id="GO:0006629">
    <property type="term" value="P:lipid metabolic process"/>
    <property type="evidence" value="ECO:0007669"/>
    <property type="project" value="InterPro"/>
</dbReference>
<dbReference type="Gene3D" id="3.40.50.1820">
    <property type="entry name" value="alpha/beta hydrolase"/>
    <property type="match status" value="1"/>
</dbReference>
<evidence type="ECO:0000256" key="1">
    <source>
        <dbReference type="SAM" id="SignalP"/>
    </source>
</evidence>
<dbReference type="Proteomes" id="UP000887577">
    <property type="component" value="Unplaced"/>
</dbReference>
<keyword evidence="1" id="KW-0732">Signal</keyword>
<evidence type="ECO:0000313" key="3">
    <source>
        <dbReference type="Proteomes" id="UP000887577"/>
    </source>
</evidence>
<feature type="domain" description="Fungal lipase-type" evidence="2">
    <location>
        <begin position="93"/>
        <end position="228"/>
    </location>
</feature>
<dbReference type="InterPro" id="IPR002921">
    <property type="entry name" value="Fungal_lipase-type"/>
</dbReference>
<dbReference type="WBParaSite" id="PSU_v2.g14018.t1">
    <property type="protein sequence ID" value="PSU_v2.g14018.t1"/>
    <property type="gene ID" value="PSU_v2.g14018"/>
</dbReference>
<keyword evidence="3" id="KW-1185">Reference proteome</keyword>
<evidence type="ECO:0000313" key="4">
    <source>
        <dbReference type="WBParaSite" id="PSU_v2.g14018.t1"/>
    </source>
</evidence>
<feature type="signal peptide" evidence="1">
    <location>
        <begin position="1"/>
        <end position="19"/>
    </location>
</feature>
<dbReference type="Pfam" id="PF01764">
    <property type="entry name" value="Lipase_3"/>
    <property type="match status" value="1"/>
</dbReference>
<name>A0A914Y461_9BILA</name>
<organism evidence="3 4">
    <name type="scientific">Panagrolaimus superbus</name>
    <dbReference type="NCBI Taxonomy" id="310955"/>
    <lineage>
        <taxon>Eukaryota</taxon>
        <taxon>Metazoa</taxon>
        <taxon>Ecdysozoa</taxon>
        <taxon>Nematoda</taxon>
        <taxon>Chromadorea</taxon>
        <taxon>Rhabditida</taxon>
        <taxon>Tylenchina</taxon>
        <taxon>Panagrolaimomorpha</taxon>
        <taxon>Panagrolaimoidea</taxon>
        <taxon>Panagrolaimidae</taxon>
        <taxon>Panagrolaimus</taxon>
    </lineage>
</organism>
<reference evidence="4" key="1">
    <citation type="submission" date="2022-11" db="UniProtKB">
        <authorList>
            <consortium name="WormBaseParasite"/>
        </authorList>
    </citation>
    <scope>IDENTIFICATION</scope>
</reference>
<dbReference type="PANTHER" id="PTHR45908">
    <property type="entry name" value="PROTEIN CBG11750-RELATED"/>
    <property type="match status" value="1"/>
</dbReference>
<protein>
    <submittedName>
        <fullName evidence="4">Fungal lipase-like domain-containing protein</fullName>
    </submittedName>
</protein>
<accession>A0A914Y461</accession>
<dbReference type="SUPFAM" id="SSF53474">
    <property type="entry name" value="alpha/beta-Hydrolases"/>
    <property type="match status" value="1"/>
</dbReference>
<dbReference type="InterPro" id="IPR029058">
    <property type="entry name" value="AB_hydrolase_fold"/>
</dbReference>
<feature type="chain" id="PRO_5037157105" evidence="1">
    <location>
        <begin position="20"/>
        <end position="322"/>
    </location>
</feature>
<evidence type="ECO:0000259" key="2">
    <source>
        <dbReference type="Pfam" id="PF01764"/>
    </source>
</evidence>
<sequence length="322" mass="36589">MKILVLFTLFLFNAIFCDGREYKRDVAMPFAAAAYSTNPNLCLSKVAKLLNPTNEPSYNITVYRQYTVANCSSFNDTCFGYIAISSFTKEIIIGLRGTSDFDQLLTQGWNSNEMVPFISGGKVSKYFFNGFNGIWMDRGMRNDFYALKNRFPNYLFIFVGHSIGGAMASLMAATVISTGVLTEDKITLFTFGQPRIGDKTFADAFNAMEIKTFRIVHNRDIIPHLPPLNDSLYYHHRQEVWYNNDMGLNDEYTVCSYENGEDPACSDSINATTLNINDHKYYFGREFTQYGITGCPDLVTMKETDLNNLKVAKKRSKHFLAQ</sequence>
<dbReference type="AlphaFoldDB" id="A0A914Y461"/>